<name>A0A1F4U2I1_UNCW3</name>
<evidence type="ECO:0000259" key="5">
    <source>
        <dbReference type="SMART" id="SM00849"/>
    </source>
</evidence>
<dbReference type="PANTHER" id="PTHR46233">
    <property type="entry name" value="HYDROXYACYLGLUTATHIONE HYDROLASE GLOC"/>
    <property type="match status" value="1"/>
</dbReference>
<comment type="caution">
    <text evidence="6">The sequence shown here is derived from an EMBL/GenBank/DDBJ whole genome shotgun (WGS) entry which is preliminary data.</text>
</comment>
<reference evidence="6 7" key="1">
    <citation type="journal article" date="2016" name="Nat. Commun.">
        <title>Thousands of microbial genomes shed light on interconnected biogeochemical processes in an aquifer system.</title>
        <authorList>
            <person name="Anantharaman K."/>
            <person name="Brown C.T."/>
            <person name="Hug L.A."/>
            <person name="Sharon I."/>
            <person name="Castelle C.J."/>
            <person name="Probst A.J."/>
            <person name="Thomas B.C."/>
            <person name="Singh A."/>
            <person name="Wilkins M.J."/>
            <person name="Karaoz U."/>
            <person name="Brodie E.L."/>
            <person name="Williams K.H."/>
            <person name="Hubbard S.S."/>
            <person name="Banfield J.F."/>
        </authorList>
    </citation>
    <scope>NUCLEOTIDE SEQUENCE [LARGE SCALE GENOMIC DNA]</scope>
</reference>
<evidence type="ECO:0000256" key="1">
    <source>
        <dbReference type="ARBA" id="ARBA00001947"/>
    </source>
</evidence>
<dbReference type="InterPro" id="IPR001279">
    <property type="entry name" value="Metallo-B-lactamas"/>
</dbReference>
<proteinExistence type="predicted"/>
<dbReference type="Pfam" id="PF00753">
    <property type="entry name" value="Lactamase_B"/>
    <property type="match status" value="1"/>
</dbReference>
<dbReference type="CDD" id="cd06262">
    <property type="entry name" value="metallo-hydrolase-like_MBL-fold"/>
    <property type="match status" value="1"/>
</dbReference>
<evidence type="ECO:0000313" key="7">
    <source>
        <dbReference type="Proteomes" id="UP000177025"/>
    </source>
</evidence>
<dbReference type="EMBL" id="MEUM01000144">
    <property type="protein sequence ID" value="OGC39185.1"/>
    <property type="molecule type" value="Genomic_DNA"/>
</dbReference>
<dbReference type="InterPro" id="IPR036866">
    <property type="entry name" value="RibonucZ/Hydroxyglut_hydro"/>
</dbReference>
<dbReference type="GO" id="GO:0016787">
    <property type="term" value="F:hydrolase activity"/>
    <property type="evidence" value="ECO:0007669"/>
    <property type="project" value="UniProtKB-KW"/>
</dbReference>
<dbReference type="Proteomes" id="UP000177025">
    <property type="component" value="Unassembled WGS sequence"/>
</dbReference>
<gene>
    <name evidence="6" type="ORF">A2Y85_08690</name>
</gene>
<feature type="non-terminal residue" evidence="6">
    <location>
        <position position="203"/>
    </location>
</feature>
<protein>
    <recommendedName>
        <fullName evidence="5">Metallo-beta-lactamase domain-containing protein</fullName>
    </recommendedName>
</protein>
<dbReference type="InterPro" id="IPR051453">
    <property type="entry name" value="MBL_Glyoxalase_II"/>
</dbReference>
<dbReference type="AlphaFoldDB" id="A0A1F4U2I1"/>
<dbReference type="GO" id="GO:0046872">
    <property type="term" value="F:metal ion binding"/>
    <property type="evidence" value="ECO:0007669"/>
    <property type="project" value="UniProtKB-KW"/>
</dbReference>
<evidence type="ECO:0000256" key="3">
    <source>
        <dbReference type="ARBA" id="ARBA00022801"/>
    </source>
</evidence>
<organism evidence="6 7">
    <name type="scientific">candidate division WOR-3 bacterium RBG_13_43_14</name>
    <dbReference type="NCBI Taxonomy" id="1802590"/>
    <lineage>
        <taxon>Bacteria</taxon>
        <taxon>Bacteria division WOR-3</taxon>
    </lineage>
</organism>
<keyword evidence="4" id="KW-0862">Zinc</keyword>
<comment type="cofactor">
    <cofactor evidence="1">
        <name>Zn(2+)</name>
        <dbReference type="ChEBI" id="CHEBI:29105"/>
    </cofactor>
</comment>
<evidence type="ECO:0000313" key="6">
    <source>
        <dbReference type="EMBL" id="OGC39185.1"/>
    </source>
</evidence>
<keyword evidence="3" id="KW-0378">Hydrolase</keyword>
<accession>A0A1F4U2I1</accession>
<evidence type="ECO:0000256" key="2">
    <source>
        <dbReference type="ARBA" id="ARBA00022723"/>
    </source>
</evidence>
<feature type="domain" description="Metallo-beta-lactamase" evidence="5">
    <location>
        <begin position="12"/>
        <end position="200"/>
    </location>
</feature>
<sequence>MLIKPFIFGPIETNCYLAACDKTLDAVIIDPDIRTGEEKEKFFGEINRQHMKLKYIVNTHHHIDHTGGNAMLKQATGAEILIHELDAPVLYEQWKWILKTNETRKPPPCPVCGNDSLFTDILEEQRQANLRCRDCSFIFEVIPSPPADRLLHQDDVINVGRIEFKVIHTPGHSPGGICLYVEKEHAIFTGDTLFSLSVGRSDT</sequence>
<keyword evidence="2" id="KW-0479">Metal-binding</keyword>
<evidence type="ECO:0000256" key="4">
    <source>
        <dbReference type="ARBA" id="ARBA00022833"/>
    </source>
</evidence>
<dbReference type="Gene3D" id="3.60.15.10">
    <property type="entry name" value="Ribonuclease Z/Hydroxyacylglutathione hydrolase-like"/>
    <property type="match status" value="1"/>
</dbReference>
<dbReference type="SMART" id="SM00849">
    <property type="entry name" value="Lactamase_B"/>
    <property type="match status" value="1"/>
</dbReference>
<dbReference type="SUPFAM" id="SSF56281">
    <property type="entry name" value="Metallo-hydrolase/oxidoreductase"/>
    <property type="match status" value="1"/>
</dbReference>
<dbReference type="PANTHER" id="PTHR46233:SF3">
    <property type="entry name" value="HYDROXYACYLGLUTATHIONE HYDROLASE GLOC"/>
    <property type="match status" value="1"/>
</dbReference>